<dbReference type="AlphaFoldDB" id="Q24VH2"/>
<dbReference type="Proteomes" id="UP000001946">
    <property type="component" value="Chromosome"/>
</dbReference>
<keyword evidence="3" id="KW-1185">Reference proteome</keyword>
<organism evidence="2 3">
    <name type="scientific">Desulfitobacterium hafniense (strain Y51)</name>
    <dbReference type="NCBI Taxonomy" id="138119"/>
    <lineage>
        <taxon>Bacteria</taxon>
        <taxon>Bacillati</taxon>
        <taxon>Bacillota</taxon>
        <taxon>Clostridia</taxon>
        <taxon>Eubacteriales</taxon>
        <taxon>Desulfitobacteriaceae</taxon>
        <taxon>Desulfitobacterium</taxon>
    </lineage>
</organism>
<dbReference type="GO" id="GO:0006353">
    <property type="term" value="P:DNA-templated transcription termination"/>
    <property type="evidence" value="ECO:0007669"/>
    <property type="project" value="InterPro"/>
</dbReference>
<dbReference type="HOGENOM" id="CLU_2342189_0_0_9"/>
<gene>
    <name evidence="2" type="ordered locus">DSY2181</name>
</gene>
<dbReference type="STRING" id="138119.DSY2181"/>
<reference evidence="2 3" key="1">
    <citation type="journal article" date="2006" name="J. Bacteriol.">
        <title>Complete genome sequence of the dehalorespiring bacterium Desulfitobacterium hafniense Y51 and comparison with Dehalococcoides ethenogenes 195.</title>
        <authorList>
            <person name="Nonaka H."/>
            <person name="Keresztes G."/>
            <person name="Shinoda Y."/>
            <person name="Ikenaga Y."/>
            <person name="Abe M."/>
            <person name="Naito K."/>
            <person name="Inatomi K."/>
            <person name="Furukawa K."/>
            <person name="Inui M."/>
            <person name="Yukawa H."/>
        </authorList>
    </citation>
    <scope>NUCLEOTIDE SEQUENCE [LARGE SCALE GENOMIC DNA]</scope>
    <source>
        <strain evidence="2 3">Y51</strain>
    </source>
</reference>
<accession>Q24VH2</accession>
<feature type="domain" description="Rho termination factor-like N-terminal" evidence="1">
    <location>
        <begin position="54"/>
        <end position="96"/>
    </location>
</feature>
<dbReference type="Pfam" id="PF07498">
    <property type="entry name" value="Rho_N"/>
    <property type="match status" value="1"/>
</dbReference>
<name>Q24VH2_DESHY</name>
<protein>
    <recommendedName>
        <fullName evidence="1">Rho termination factor-like N-terminal domain-containing protein</fullName>
    </recommendedName>
</protein>
<dbReference type="SMART" id="SM00959">
    <property type="entry name" value="Rho_N"/>
    <property type="match status" value="1"/>
</dbReference>
<evidence type="ECO:0000313" key="2">
    <source>
        <dbReference type="EMBL" id="BAE83970.1"/>
    </source>
</evidence>
<sequence>MTIMVIMKALEPVFLNGLIIDAGNEFSCSPEFSRKLIEAKTAELAQPERAPEKNFESMTKEELLNYAEELAIDGINSSNKKSEIIEAILKAAESDGV</sequence>
<dbReference type="Gene3D" id="1.10.720.10">
    <property type="match status" value="1"/>
</dbReference>
<dbReference type="InterPro" id="IPR011112">
    <property type="entry name" value="Rho-like_N"/>
</dbReference>
<dbReference type="KEGG" id="dsy:DSY2181"/>
<evidence type="ECO:0000259" key="1">
    <source>
        <dbReference type="SMART" id="SM00959"/>
    </source>
</evidence>
<dbReference type="SUPFAM" id="SSF68912">
    <property type="entry name" value="Rho N-terminal domain-like"/>
    <property type="match status" value="1"/>
</dbReference>
<evidence type="ECO:0000313" key="3">
    <source>
        <dbReference type="Proteomes" id="UP000001946"/>
    </source>
</evidence>
<dbReference type="EMBL" id="AP008230">
    <property type="protein sequence ID" value="BAE83970.1"/>
    <property type="molecule type" value="Genomic_DNA"/>
</dbReference>
<dbReference type="InterPro" id="IPR036269">
    <property type="entry name" value="Rho_N_sf"/>
</dbReference>
<proteinExistence type="predicted"/>